<feature type="domain" description="Multidrug resistance protein MdtA-like barrel-sandwich hybrid" evidence="5">
    <location>
        <begin position="86"/>
        <end position="228"/>
    </location>
</feature>
<evidence type="ECO:0000313" key="9">
    <source>
        <dbReference type="Proteomes" id="UP000239724"/>
    </source>
</evidence>
<feature type="domain" description="Multidrug resistance protein MdtA-like C-terminal permuted SH3" evidence="7">
    <location>
        <begin position="329"/>
        <end position="388"/>
    </location>
</feature>
<dbReference type="GO" id="GO:0046677">
    <property type="term" value="P:response to antibiotic"/>
    <property type="evidence" value="ECO:0007669"/>
    <property type="project" value="TreeGrafter"/>
</dbReference>
<comment type="subcellular location">
    <subcellularLocation>
        <location evidence="1">Cell envelope</location>
    </subcellularLocation>
</comment>
<feature type="domain" description="Multidrug resistance protein MdtA-like alpha-helical hairpin" evidence="4">
    <location>
        <begin position="127"/>
        <end position="196"/>
    </location>
</feature>
<dbReference type="EMBL" id="NHRY01000156">
    <property type="protein sequence ID" value="PPQ33034.1"/>
    <property type="molecule type" value="Genomic_DNA"/>
</dbReference>
<dbReference type="SUPFAM" id="SSF111369">
    <property type="entry name" value="HlyD-like secretion proteins"/>
    <property type="match status" value="1"/>
</dbReference>
<dbReference type="PANTHER" id="PTHR30158:SF24">
    <property type="entry name" value="HLYD FAMILY SECRETION PROTEIN"/>
    <property type="match status" value="1"/>
</dbReference>
<dbReference type="GO" id="GO:0022857">
    <property type="term" value="F:transmembrane transporter activity"/>
    <property type="evidence" value="ECO:0007669"/>
    <property type="project" value="InterPro"/>
</dbReference>
<dbReference type="InterPro" id="IPR058624">
    <property type="entry name" value="MdtA-like_HH"/>
</dbReference>
<dbReference type="RefSeq" id="WP_104519666.1">
    <property type="nucleotide sequence ID" value="NZ_NHRY01000156.1"/>
</dbReference>
<feature type="region of interest" description="Disordered" evidence="3">
    <location>
        <begin position="406"/>
        <end position="455"/>
    </location>
</feature>
<dbReference type="Pfam" id="PF25967">
    <property type="entry name" value="RND-MFP_C"/>
    <property type="match status" value="1"/>
</dbReference>
<organism evidence="8 9">
    <name type="scientific">Rhodopila globiformis</name>
    <name type="common">Rhodopseudomonas globiformis</name>
    <dbReference type="NCBI Taxonomy" id="1071"/>
    <lineage>
        <taxon>Bacteria</taxon>
        <taxon>Pseudomonadati</taxon>
        <taxon>Pseudomonadota</taxon>
        <taxon>Alphaproteobacteria</taxon>
        <taxon>Acetobacterales</taxon>
        <taxon>Acetobacteraceae</taxon>
        <taxon>Rhodopila</taxon>
    </lineage>
</organism>
<dbReference type="Gene3D" id="2.40.30.170">
    <property type="match status" value="1"/>
</dbReference>
<evidence type="ECO:0000313" key="8">
    <source>
        <dbReference type="EMBL" id="PPQ33034.1"/>
    </source>
</evidence>
<dbReference type="InterPro" id="IPR058625">
    <property type="entry name" value="MdtA-like_BSH"/>
</dbReference>
<dbReference type="GO" id="GO:0005886">
    <property type="term" value="C:plasma membrane"/>
    <property type="evidence" value="ECO:0007669"/>
    <property type="project" value="TreeGrafter"/>
</dbReference>
<gene>
    <name evidence="8" type="ORF">CCS01_15085</name>
</gene>
<feature type="region of interest" description="Disordered" evidence="3">
    <location>
        <begin position="1"/>
        <end position="25"/>
    </location>
</feature>
<dbReference type="InterPro" id="IPR058627">
    <property type="entry name" value="MdtA-like_C"/>
</dbReference>
<dbReference type="Pfam" id="PF25917">
    <property type="entry name" value="BSH_RND"/>
    <property type="match status" value="1"/>
</dbReference>
<protein>
    <submittedName>
        <fullName evidence="8">Uncharacterized protein</fullName>
    </submittedName>
</protein>
<sequence>MNGTIASAAQPPATPNAAAPLTPPATGTRRHATLAILALGALLALPGCKRQTAYAPPPPPQVGVAHPLRQSVTPYFETTGSMIAYNQVDLVARVEGFLQQINYKDGAFVKYGTELFVIEPAPYDAKLQQAQASFASTQAQLVQAQAEYLRQSTLGKKDFASQSVVDQAKAKLDSTRADLTNQQAGIALASINLGYTRVSAPFDGVVTAHLQSVGELVGVTGPTKLATIVQLDPIYVSFNVSEQEVLRLKAALAKQGLKPSEFHNVPLDVGLMTETGYPHHGNIDYIAPALDPATGTLQVRGLLQNPVRAMLPGMFARIRVPIAIQTTEALLVPDEALGTNQGGRYLLLVDDNDVVQQRAVTTGQLVGSLRVIRSGLTVNDRVIVSGLPRAVPGEKVEAQATTIPAAEKAADATQPAGAMQAPGATQAAGAAPATEATPKTGTTQAAGASSAGAAR</sequence>
<dbReference type="Gene3D" id="2.40.420.20">
    <property type="match status" value="1"/>
</dbReference>
<feature type="compositionally biased region" description="Low complexity" evidence="3">
    <location>
        <begin position="412"/>
        <end position="455"/>
    </location>
</feature>
<proteinExistence type="inferred from homology"/>
<dbReference type="Pfam" id="PF25944">
    <property type="entry name" value="Beta-barrel_RND"/>
    <property type="match status" value="1"/>
</dbReference>
<dbReference type="InterPro" id="IPR058626">
    <property type="entry name" value="MdtA-like_b-barrel"/>
</dbReference>
<dbReference type="NCBIfam" id="TIGR01730">
    <property type="entry name" value="RND_mfp"/>
    <property type="match status" value="1"/>
</dbReference>
<reference evidence="8 9" key="1">
    <citation type="journal article" date="2018" name="Arch. Microbiol.">
        <title>New insights into the metabolic potential of the phototrophic purple bacterium Rhodopila globiformis DSM 161(T) from its draft genome sequence and evidence for a vanadium-dependent nitrogenase.</title>
        <authorList>
            <person name="Imhoff J.F."/>
            <person name="Rahn T."/>
            <person name="Kunzel S."/>
            <person name="Neulinger S.C."/>
        </authorList>
    </citation>
    <scope>NUCLEOTIDE SEQUENCE [LARGE SCALE GENOMIC DNA]</scope>
    <source>
        <strain evidence="8 9">DSM 161</strain>
    </source>
</reference>
<dbReference type="FunFam" id="2.40.420.20:FF:000001">
    <property type="entry name" value="Efflux RND transporter periplasmic adaptor subunit"/>
    <property type="match status" value="1"/>
</dbReference>
<dbReference type="PANTHER" id="PTHR30158">
    <property type="entry name" value="ACRA/E-RELATED COMPONENT OF DRUG EFFLUX TRANSPORTER"/>
    <property type="match status" value="1"/>
</dbReference>
<dbReference type="Gene3D" id="1.10.287.470">
    <property type="entry name" value="Helix hairpin bin"/>
    <property type="match status" value="1"/>
</dbReference>
<dbReference type="AlphaFoldDB" id="A0A2S6NEN8"/>
<name>A0A2S6NEN8_RHOGL</name>
<dbReference type="OrthoDB" id="9800613at2"/>
<comment type="caution">
    <text evidence="8">The sequence shown here is derived from an EMBL/GenBank/DDBJ whole genome shotgun (WGS) entry which is preliminary data.</text>
</comment>
<dbReference type="InterPro" id="IPR006143">
    <property type="entry name" value="RND_pump_MFP"/>
</dbReference>
<dbReference type="Gene3D" id="2.40.50.100">
    <property type="match status" value="1"/>
</dbReference>
<dbReference type="GO" id="GO:0030313">
    <property type="term" value="C:cell envelope"/>
    <property type="evidence" value="ECO:0007669"/>
    <property type="project" value="UniProtKB-SubCell"/>
</dbReference>
<feature type="domain" description="Multidrug resistance protein MdtA-like beta-barrel" evidence="6">
    <location>
        <begin position="233"/>
        <end position="321"/>
    </location>
</feature>
<keyword evidence="9" id="KW-1185">Reference proteome</keyword>
<evidence type="ECO:0000256" key="3">
    <source>
        <dbReference type="SAM" id="MobiDB-lite"/>
    </source>
</evidence>
<evidence type="ECO:0000259" key="4">
    <source>
        <dbReference type="Pfam" id="PF25876"/>
    </source>
</evidence>
<evidence type="ECO:0000256" key="1">
    <source>
        <dbReference type="ARBA" id="ARBA00004196"/>
    </source>
</evidence>
<comment type="similarity">
    <text evidence="2">Belongs to the membrane fusion protein (MFP) (TC 8.A.1) family.</text>
</comment>
<evidence type="ECO:0000259" key="7">
    <source>
        <dbReference type="Pfam" id="PF25967"/>
    </source>
</evidence>
<evidence type="ECO:0000259" key="5">
    <source>
        <dbReference type="Pfam" id="PF25917"/>
    </source>
</evidence>
<evidence type="ECO:0000256" key="2">
    <source>
        <dbReference type="ARBA" id="ARBA00009477"/>
    </source>
</evidence>
<dbReference type="Pfam" id="PF25876">
    <property type="entry name" value="HH_MFP_RND"/>
    <property type="match status" value="1"/>
</dbReference>
<accession>A0A2S6NEN8</accession>
<evidence type="ECO:0000259" key="6">
    <source>
        <dbReference type="Pfam" id="PF25944"/>
    </source>
</evidence>
<dbReference type="Proteomes" id="UP000239724">
    <property type="component" value="Unassembled WGS sequence"/>
</dbReference>